<evidence type="ECO:0000256" key="1">
    <source>
        <dbReference type="SAM" id="Phobius"/>
    </source>
</evidence>
<gene>
    <name evidence="2" type="ORF">AOC05_15045</name>
</gene>
<dbReference type="PATRIC" id="fig|656366.3.peg.3247"/>
<keyword evidence="1" id="KW-1133">Transmembrane helix</keyword>
<keyword evidence="1" id="KW-0472">Membrane</keyword>
<accession>A0A0M5M3M1</accession>
<keyword evidence="3" id="KW-1185">Reference proteome</keyword>
<sequence length="91" mass="9896">MGTDITMLVGAMILGPLTAWVMKKLDKASEGRGKPVKFVVGVAGLNNEHLAILSSIARVSLARSRLPGWKTPTPSMKFWTSLERSTHSEEC</sequence>
<feature type="transmembrane region" description="Helical" evidence="1">
    <location>
        <begin position="6"/>
        <end position="22"/>
    </location>
</feature>
<evidence type="ECO:0000313" key="2">
    <source>
        <dbReference type="EMBL" id="ALE93332.1"/>
    </source>
</evidence>
<organism evidence="2 3">
    <name type="scientific">Arthrobacter alpinus</name>
    <dbReference type="NCBI Taxonomy" id="656366"/>
    <lineage>
        <taxon>Bacteria</taxon>
        <taxon>Bacillati</taxon>
        <taxon>Actinomycetota</taxon>
        <taxon>Actinomycetes</taxon>
        <taxon>Micrococcales</taxon>
        <taxon>Micrococcaceae</taxon>
        <taxon>Arthrobacter</taxon>
    </lineage>
</organism>
<evidence type="ECO:0000313" key="3">
    <source>
        <dbReference type="Proteomes" id="UP000062833"/>
    </source>
</evidence>
<keyword evidence="1" id="KW-0812">Transmembrane</keyword>
<protein>
    <submittedName>
        <fullName evidence="2">Uncharacterized protein</fullName>
    </submittedName>
</protein>
<name>A0A0M5M3M1_9MICC</name>
<dbReference type="Proteomes" id="UP000062833">
    <property type="component" value="Chromosome"/>
</dbReference>
<reference evidence="3" key="1">
    <citation type="submission" date="2015-09" db="EMBL/GenBank/DDBJ databases">
        <title>Complete genome of Arthrobacter alpinus strain R3.8.</title>
        <authorList>
            <person name="See-Too W.S."/>
            <person name="Chan K.G."/>
        </authorList>
    </citation>
    <scope>NUCLEOTIDE SEQUENCE [LARGE SCALE GENOMIC DNA]</scope>
    <source>
        <strain evidence="3">R3.8</strain>
    </source>
</reference>
<dbReference type="EMBL" id="CP012677">
    <property type="protein sequence ID" value="ALE93332.1"/>
    <property type="molecule type" value="Genomic_DNA"/>
</dbReference>
<dbReference type="AlphaFoldDB" id="A0A0M5M3M1"/>
<dbReference type="KEGG" id="aaq:AOC05_15045"/>
<proteinExistence type="predicted"/>